<evidence type="ECO:0000313" key="4">
    <source>
        <dbReference type="Proteomes" id="UP000733379"/>
    </source>
</evidence>
<evidence type="ECO:0000256" key="1">
    <source>
        <dbReference type="SAM" id="MobiDB-lite"/>
    </source>
</evidence>
<feature type="transmembrane region" description="Helical" evidence="2">
    <location>
        <begin position="109"/>
        <end position="128"/>
    </location>
</feature>
<keyword evidence="2" id="KW-0812">Transmembrane</keyword>
<keyword evidence="4" id="KW-1185">Reference proteome</keyword>
<reference evidence="3 4" key="1">
    <citation type="submission" date="2021-06" db="EMBL/GenBank/DDBJ databases">
        <title>Actinomycetes sequencing.</title>
        <authorList>
            <person name="Shan Q."/>
        </authorList>
    </citation>
    <scope>NUCLEOTIDE SEQUENCE [LARGE SCALE GENOMIC DNA]</scope>
    <source>
        <strain evidence="3 4">NEAU-G5</strain>
    </source>
</reference>
<keyword evidence="2" id="KW-0472">Membrane</keyword>
<evidence type="ECO:0000256" key="2">
    <source>
        <dbReference type="SAM" id="Phobius"/>
    </source>
</evidence>
<protein>
    <recommendedName>
        <fullName evidence="5">Integral membrane protein</fullName>
    </recommendedName>
</protein>
<dbReference type="Proteomes" id="UP000733379">
    <property type="component" value="Unassembled WGS sequence"/>
</dbReference>
<evidence type="ECO:0000313" key="3">
    <source>
        <dbReference type="EMBL" id="MBU3065260.1"/>
    </source>
</evidence>
<feature type="compositionally biased region" description="Basic and acidic residues" evidence="1">
    <location>
        <begin position="148"/>
        <end position="159"/>
    </location>
</feature>
<feature type="transmembrane region" description="Helical" evidence="2">
    <location>
        <begin position="60"/>
        <end position="79"/>
    </location>
</feature>
<evidence type="ECO:0008006" key="5">
    <source>
        <dbReference type="Google" id="ProtNLM"/>
    </source>
</evidence>
<accession>A0ABS6B7C4</accession>
<proteinExistence type="predicted"/>
<organism evidence="3 4">
    <name type="scientific">Nocardia albiluteola</name>
    <dbReference type="NCBI Taxonomy" id="2842303"/>
    <lineage>
        <taxon>Bacteria</taxon>
        <taxon>Bacillati</taxon>
        <taxon>Actinomycetota</taxon>
        <taxon>Actinomycetes</taxon>
        <taxon>Mycobacteriales</taxon>
        <taxon>Nocardiaceae</taxon>
        <taxon>Nocardia</taxon>
    </lineage>
</organism>
<comment type="caution">
    <text evidence="3">The sequence shown here is derived from an EMBL/GenBank/DDBJ whole genome shotgun (WGS) entry which is preliminary data.</text>
</comment>
<sequence length="175" mass="18379">MAAERAADRVSGVGAHRAWQPFLRGVTALMTLDGFAQAIFAGRFMAGSYDGLDAHALNGMVMAAGMLFMTVCFAIAWRFGAAPGRAAARCAAVTVVTGVEIALGHQQILAVHIPLGVALIAGLVVVTMQTWRPPGTQGGDQPTGGIDEQPRPDPEERPGIEPPGRPAGRIELERR</sequence>
<gene>
    <name evidence="3" type="ORF">KO481_27495</name>
</gene>
<name>A0ABS6B7C4_9NOCA</name>
<keyword evidence="2" id="KW-1133">Transmembrane helix</keyword>
<feature type="transmembrane region" description="Helical" evidence="2">
    <location>
        <begin position="21"/>
        <end position="40"/>
    </location>
</feature>
<dbReference type="EMBL" id="JAHKNI010000010">
    <property type="protein sequence ID" value="MBU3065260.1"/>
    <property type="molecule type" value="Genomic_DNA"/>
</dbReference>
<dbReference type="RefSeq" id="WP_215921244.1">
    <property type="nucleotide sequence ID" value="NZ_JAHKNI010000010.1"/>
</dbReference>
<feature type="region of interest" description="Disordered" evidence="1">
    <location>
        <begin position="133"/>
        <end position="175"/>
    </location>
</feature>